<dbReference type="OrthoDB" id="9800600at2"/>
<dbReference type="InterPro" id="IPR023393">
    <property type="entry name" value="START-like_dom_sf"/>
</dbReference>
<dbReference type="Proteomes" id="UP000009881">
    <property type="component" value="Unassembled WGS sequence"/>
</dbReference>
<organism evidence="1 2">
    <name type="scientific">Caenispirillum salinarum AK4</name>
    <dbReference type="NCBI Taxonomy" id="1238182"/>
    <lineage>
        <taxon>Bacteria</taxon>
        <taxon>Pseudomonadati</taxon>
        <taxon>Pseudomonadota</taxon>
        <taxon>Alphaproteobacteria</taxon>
        <taxon>Rhodospirillales</taxon>
        <taxon>Novispirillaceae</taxon>
        <taxon>Caenispirillum</taxon>
    </lineage>
</organism>
<keyword evidence="2" id="KW-1185">Reference proteome</keyword>
<gene>
    <name evidence="1" type="ORF">C882_3063</name>
</gene>
<dbReference type="CDD" id="cd07822">
    <property type="entry name" value="SRPBCC_4"/>
    <property type="match status" value="1"/>
</dbReference>
<dbReference type="STRING" id="1238182.C882_3063"/>
<dbReference type="EMBL" id="ANHY01000004">
    <property type="protein sequence ID" value="EKV31999.1"/>
    <property type="molecule type" value="Genomic_DNA"/>
</dbReference>
<sequence>MALTIEQSVDIAAPSGTVWRVLADTDSYATWNPFIQSLSGRLEPGARLTARICLPGRPPIVFRPRVLVATPDRELRWLGRMALPGLFDGEHWFTISPRTPSTCRFTQGECFRGLLVPAFTRTLPETTAGAFRAMNQALKQRAEALW</sequence>
<accession>K9H4I2</accession>
<dbReference type="AlphaFoldDB" id="K9H4I2"/>
<dbReference type="PANTHER" id="PTHR36166:SF1">
    <property type="entry name" value="SRPBCC DOMAIN-CONTAINING PROTEIN"/>
    <property type="match status" value="1"/>
</dbReference>
<proteinExistence type="predicted"/>
<dbReference type="PANTHER" id="PTHR36166">
    <property type="entry name" value="CHROMOSOME 9, WHOLE GENOME SHOTGUN SEQUENCE"/>
    <property type="match status" value="1"/>
</dbReference>
<evidence type="ECO:0008006" key="3">
    <source>
        <dbReference type="Google" id="ProtNLM"/>
    </source>
</evidence>
<comment type="caution">
    <text evidence="1">The sequence shown here is derived from an EMBL/GenBank/DDBJ whole genome shotgun (WGS) entry which is preliminary data.</text>
</comment>
<evidence type="ECO:0000313" key="2">
    <source>
        <dbReference type="Proteomes" id="UP000009881"/>
    </source>
</evidence>
<reference evidence="1 2" key="1">
    <citation type="journal article" date="2013" name="Genome Announc.">
        <title>Draft Genome Sequence of an Alphaproteobacterium, Caenispirillum salinarum AK4(T), Isolated from a Solar Saltern.</title>
        <authorList>
            <person name="Khatri I."/>
            <person name="Singh A."/>
            <person name="Korpole S."/>
            <person name="Pinnaka A.K."/>
            <person name="Subramanian S."/>
        </authorList>
    </citation>
    <scope>NUCLEOTIDE SEQUENCE [LARGE SCALE GENOMIC DNA]</scope>
    <source>
        <strain evidence="1 2">AK4</strain>
    </source>
</reference>
<dbReference type="Pfam" id="PF10604">
    <property type="entry name" value="Polyketide_cyc2"/>
    <property type="match status" value="1"/>
</dbReference>
<evidence type="ECO:0000313" key="1">
    <source>
        <dbReference type="EMBL" id="EKV31999.1"/>
    </source>
</evidence>
<dbReference type="eggNOG" id="COG4891">
    <property type="taxonomic scope" value="Bacteria"/>
</dbReference>
<dbReference type="Gene3D" id="3.30.530.20">
    <property type="match status" value="1"/>
</dbReference>
<protein>
    <recommendedName>
        <fullName evidence="3">SRPBCC domain-containing protein</fullName>
    </recommendedName>
</protein>
<dbReference type="SUPFAM" id="SSF55961">
    <property type="entry name" value="Bet v1-like"/>
    <property type="match status" value="1"/>
</dbReference>
<dbReference type="InterPro" id="IPR019587">
    <property type="entry name" value="Polyketide_cyclase/dehydratase"/>
</dbReference>
<name>K9H4I2_9PROT</name>
<dbReference type="RefSeq" id="WP_009539260.1">
    <property type="nucleotide sequence ID" value="NZ_ANHY01000004.1"/>
</dbReference>